<sequence length="174" mass="17893">MKLTWFGNTAFRLHIGGQIVVVDAEAAPGGVDRGELVSGADRVIALGAGLPAVDGAVWKPRARERLLDAGDNVRPVQLWTPGPAALLVDADEDMPLLLLAGAVPPLGRWAERAVVVLAGTDLVACGSRLVEAVMPRLIALAGADAELDAAFAALPSRLDGTALLALEPGLAVEV</sequence>
<dbReference type="EMBL" id="LVVY01000085">
    <property type="protein sequence ID" value="OAM77402.1"/>
    <property type="molecule type" value="Genomic_DNA"/>
</dbReference>
<organism evidence="1 2">
    <name type="scientific">Devosia elaeis</name>
    <dbReference type="NCBI Taxonomy" id="1770058"/>
    <lineage>
        <taxon>Bacteria</taxon>
        <taxon>Pseudomonadati</taxon>
        <taxon>Pseudomonadota</taxon>
        <taxon>Alphaproteobacteria</taxon>
        <taxon>Hyphomicrobiales</taxon>
        <taxon>Devosiaceae</taxon>
        <taxon>Devosia</taxon>
    </lineage>
</organism>
<comment type="caution">
    <text evidence="1">The sequence shown here is derived from an EMBL/GenBank/DDBJ whole genome shotgun (WGS) entry which is preliminary data.</text>
</comment>
<dbReference type="AlphaFoldDB" id="A0A178HX13"/>
<keyword evidence="2" id="KW-1185">Reference proteome</keyword>
<dbReference type="STRING" id="1770058.A3840_10015"/>
<protein>
    <submittedName>
        <fullName evidence="1">Uncharacterized protein</fullName>
    </submittedName>
</protein>
<dbReference type="Proteomes" id="UP000078389">
    <property type="component" value="Unassembled WGS sequence"/>
</dbReference>
<accession>A0A178HX13</accession>
<reference evidence="1 2" key="1">
    <citation type="submission" date="2016-03" db="EMBL/GenBank/DDBJ databases">
        <title>Genome sequencing of Devosia sp. S37.</title>
        <authorList>
            <person name="Mohd Nor M."/>
        </authorList>
    </citation>
    <scope>NUCLEOTIDE SEQUENCE [LARGE SCALE GENOMIC DNA]</scope>
    <source>
        <strain evidence="1 2">S37</strain>
    </source>
</reference>
<dbReference type="OrthoDB" id="9789133at2"/>
<dbReference type="RefSeq" id="WP_067455700.1">
    <property type="nucleotide sequence ID" value="NZ_LVVY01000085.1"/>
</dbReference>
<evidence type="ECO:0000313" key="2">
    <source>
        <dbReference type="Proteomes" id="UP000078389"/>
    </source>
</evidence>
<proteinExistence type="predicted"/>
<name>A0A178HX13_9HYPH</name>
<evidence type="ECO:0000313" key="1">
    <source>
        <dbReference type="EMBL" id="OAM77402.1"/>
    </source>
</evidence>
<gene>
    <name evidence="1" type="ORF">A3840_10015</name>
</gene>